<evidence type="ECO:0000259" key="2">
    <source>
        <dbReference type="Pfam" id="PF12257"/>
    </source>
</evidence>
<gene>
    <name evidence="4" type="ORF">JKP88DRAFT_168687</name>
</gene>
<name>A0A835YN91_9STRA</name>
<dbReference type="Proteomes" id="UP000664859">
    <property type="component" value="Unassembled WGS sequence"/>
</dbReference>
<dbReference type="GO" id="GO:1904262">
    <property type="term" value="P:negative regulation of TORC1 signaling"/>
    <property type="evidence" value="ECO:0007669"/>
    <property type="project" value="TreeGrafter"/>
</dbReference>
<accession>A0A835YN91</accession>
<proteinExistence type="predicted"/>
<sequence length="470" mass="51820">MVSEAAPPPAPPRLGGAAPGTSSSGNSATTSSIRASIDDSASTYSLNVHELSFSTSELVINPEIFSDVAPSDFLEIYRPSARKDTRLVLQVDSVAPIKGGRLQISLLKSIAEAFGLQPWSDVVVRKVDPKAAAADFVEFTIKDQFIPRADILRFKRTVFGSPAFRGKAFNSVGVRASVRELTRHGQPAASGILTEKTNFIFRSRSSRIFWLVQISVEMYEYAPTGQLYLEIFISEFVTKLLQKWKAIQATHSLTIAFFTRTFFLNNVDPAACGEGIYHRAICFTADGRAYEDSYKIVLENEVCTDSEKLTMQLKREMMDFPRIMGWCRPTLMTHRTLAEPQNGVGAVNVGVPSYAAQGNFLEAINVTLNVLEKHYMDRDLSRSGNSIVALSASTGVFEVDARLAGITKQRMMDNGIGMDMVSLSQPPLHTAPLFIYMGGTLDEEADRRSVEAALNAEAVYEVPHWMNLSF</sequence>
<evidence type="ECO:0000259" key="3">
    <source>
        <dbReference type="Pfam" id="PF23013"/>
    </source>
</evidence>
<evidence type="ECO:0000313" key="5">
    <source>
        <dbReference type="Proteomes" id="UP000664859"/>
    </source>
</evidence>
<dbReference type="InterPro" id="IPR048255">
    <property type="entry name" value="IML1_N"/>
</dbReference>
<dbReference type="EMBL" id="JAFCMP010000515">
    <property type="protein sequence ID" value="KAG5178380.1"/>
    <property type="molecule type" value="Genomic_DNA"/>
</dbReference>
<evidence type="ECO:0000256" key="1">
    <source>
        <dbReference type="SAM" id="MobiDB-lite"/>
    </source>
</evidence>
<feature type="region of interest" description="Disordered" evidence="1">
    <location>
        <begin position="1"/>
        <end position="32"/>
    </location>
</feature>
<keyword evidence="5" id="KW-1185">Reference proteome</keyword>
<reference evidence="4" key="1">
    <citation type="submission" date="2021-02" db="EMBL/GenBank/DDBJ databases">
        <title>First Annotated Genome of the Yellow-green Alga Tribonema minus.</title>
        <authorList>
            <person name="Mahan K.M."/>
        </authorList>
    </citation>
    <scope>NUCLEOTIDE SEQUENCE</scope>
    <source>
        <strain evidence="4">UTEX B ZZ1240</strain>
    </source>
</reference>
<comment type="caution">
    <text evidence="4">The sequence shown here is derived from an EMBL/GenBank/DDBJ whole genome shotgun (WGS) entry which is preliminary data.</text>
</comment>
<dbReference type="InterPro" id="IPR027244">
    <property type="entry name" value="IML1"/>
</dbReference>
<dbReference type="InterPro" id="IPR055213">
    <property type="entry name" value="IML1_double_psi_beta_barrel"/>
</dbReference>
<protein>
    <submittedName>
        <fullName evidence="4">Uncharacterized protein</fullName>
    </submittedName>
</protein>
<dbReference type="Pfam" id="PF12257">
    <property type="entry name" value="IML1"/>
    <property type="match status" value="1"/>
</dbReference>
<feature type="domain" description="IML1 N-terminal double psi beta-barrel" evidence="3">
    <location>
        <begin position="43"/>
        <end position="126"/>
    </location>
</feature>
<feature type="compositionally biased region" description="Pro residues" evidence="1">
    <location>
        <begin position="1"/>
        <end position="12"/>
    </location>
</feature>
<dbReference type="Pfam" id="PF23013">
    <property type="entry name" value="IML1_N"/>
    <property type="match status" value="1"/>
</dbReference>
<dbReference type="GO" id="GO:1990130">
    <property type="term" value="C:GATOR1 complex"/>
    <property type="evidence" value="ECO:0007669"/>
    <property type="project" value="TreeGrafter"/>
</dbReference>
<organism evidence="4 5">
    <name type="scientific">Tribonema minus</name>
    <dbReference type="NCBI Taxonomy" id="303371"/>
    <lineage>
        <taxon>Eukaryota</taxon>
        <taxon>Sar</taxon>
        <taxon>Stramenopiles</taxon>
        <taxon>Ochrophyta</taxon>
        <taxon>PX clade</taxon>
        <taxon>Xanthophyceae</taxon>
        <taxon>Tribonematales</taxon>
        <taxon>Tribonemataceae</taxon>
        <taxon>Tribonema</taxon>
    </lineage>
</organism>
<evidence type="ECO:0000313" key="4">
    <source>
        <dbReference type="EMBL" id="KAG5178380.1"/>
    </source>
</evidence>
<dbReference type="OrthoDB" id="39497at2759"/>
<feature type="non-terminal residue" evidence="4">
    <location>
        <position position="470"/>
    </location>
</feature>
<dbReference type="GO" id="GO:0010508">
    <property type="term" value="P:positive regulation of autophagy"/>
    <property type="evidence" value="ECO:0007669"/>
    <property type="project" value="TreeGrafter"/>
</dbReference>
<dbReference type="PANTHER" id="PTHR13179">
    <property type="entry name" value="DEP DOMAIN CONTAINING PROTEIN 5"/>
    <property type="match status" value="1"/>
</dbReference>
<dbReference type="AlphaFoldDB" id="A0A835YN91"/>
<feature type="compositionally biased region" description="Low complexity" evidence="1">
    <location>
        <begin position="13"/>
        <end position="32"/>
    </location>
</feature>
<dbReference type="GO" id="GO:0005096">
    <property type="term" value="F:GTPase activator activity"/>
    <property type="evidence" value="ECO:0007669"/>
    <property type="project" value="InterPro"/>
</dbReference>
<feature type="domain" description="Vacuolar membrane-associated protein Iml1 N-terminal" evidence="2">
    <location>
        <begin position="137"/>
        <end position="436"/>
    </location>
</feature>
<dbReference type="PANTHER" id="PTHR13179:SF8">
    <property type="entry name" value="GATOR COMPLEX PROTEIN DEPDC5"/>
    <property type="match status" value="1"/>
</dbReference>